<evidence type="ECO:0000313" key="2">
    <source>
        <dbReference type="Proteomes" id="UP001209713"/>
    </source>
</evidence>
<dbReference type="InterPro" id="IPR021431">
    <property type="entry name" value="DUF3080"/>
</dbReference>
<keyword evidence="2" id="KW-1185">Reference proteome</keyword>
<organism evidence="1 2">
    <name type="scientific">Marinomonas sargassi</name>
    <dbReference type="NCBI Taxonomy" id="2984494"/>
    <lineage>
        <taxon>Bacteria</taxon>
        <taxon>Pseudomonadati</taxon>
        <taxon>Pseudomonadota</taxon>
        <taxon>Gammaproteobacteria</taxon>
        <taxon>Oceanospirillales</taxon>
        <taxon>Oceanospirillaceae</taxon>
        <taxon>Marinomonas</taxon>
    </lineage>
</organism>
<proteinExistence type="predicted"/>
<name>A0ABT2YNT7_9GAMM</name>
<accession>A0ABT2YNT7</accession>
<dbReference type="Proteomes" id="UP001209713">
    <property type="component" value="Unassembled WGS sequence"/>
</dbReference>
<reference evidence="1 2" key="1">
    <citation type="submission" date="2022-10" db="EMBL/GenBank/DDBJ databases">
        <title>Marinomonas transparenta sp. nov. and Marinomonas sargassi sp. nov., isolated from marine alga (Sargassum natans (L.) Gaillon).</title>
        <authorList>
            <person name="Wang Y."/>
        </authorList>
    </citation>
    <scope>NUCLEOTIDE SEQUENCE [LARGE SCALE GENOMIC DNA]</scope>
    <source>
        <strain evidence="1 2">C2222</strain>
    </source>
</reference>
<gene>
    <name evidence="1" type="ORF">OFY17_01505</name>
</gene>
<comment type="caution">
    <text evidence="1">The sequence shown here is derived from an EMBL/GenBank/DDBJ whole genome shotgun (WGS) entry which is preliminary data.</text>
</comment>
<evidence type="ECO:0000313" key="1">
    <source>
        <dbReference type="EMBL" id="MCV2401548.1"/>
    </source>
</evidence>
<dbReference type="Pfam" id="PF11279">
    <property type="entry name" value="DUF3080"/>
    <property type="match status" value="1"/>
</dbReference>
<dbReference type="RefSeq" id="WP_263528923.1">
    <property type="nucleotide sequence ID" value="NZ_JAOVZB010000001.1"/>
</dbReference>
<dbReference type="EMBL" id="JAOVZB010000001">
    <property type="protein sequence ID" value="MCV2401548.1"/>
    <property type="molecule type" value="Genomic_DNA"/>
</dbReference>
<sequence length="344" mass="38966">MLIQPFISMNALWLIILFVVTGCDSRFKTEDVLAQYVTDLDRSKYISISVPEVSLPNGLPSKRYRQNNLSQFDIGLLDFLSLQQCDVGHVVGQKNSILGKVMPNSQRFLYELDIIKAIESCEIKDADLSRKLDTVVNQKRQELPIAFANALFDSAEGEAFFSLSNGFLPMNYSSGSDLELLAALDRFIGLGKVLQSAPNINGNTFENDLKTLMDSEYAGRLLYSLVRITQYLNQVSNALDATDTEVCGTPLNYLRQQFKQHYVEVIQPYMGRIHTSAYGVLPRLNELIEMGNFSNSFREYLEIFLMNSEVGIWRQYQLASQKHARAWTRVFETCSVRIASNTKG</sequence>
<protein>
    <submittedName>
        <fullName evidence="1">DUF3080 domain-containing protein</fullName>
    </submittedName>
</protein>